<sequence>MIGTEQGMEPGERWAYRVAPHHGPVCEVEVLKKGTKRPARVKVRFVAEDAEGREEWVPPSRLRVPWREKDAWLADQQRWSDLTRDSPDDHDPEFLAVCTLFDEQWWTGLATVGYNTGERGILYIDDAPALAALLDVPETFFSADTRAFTDADGAVVAPWPTTLAVTRLLAKTRADQLIALLAEKDQQAHRDATYGRYYPGRGKNPGTHISPETCAEVDRTYRPARELLRQWCGAETAERFDELQALRTEVVRIGKLMEEAITCLRQAGQTTAASRFERELGIPLATLRHAPSCRD</sequence>
<name>A0A1I4JRZ2_9ACTN</name>
<organism evidence="1 2">
    <name type="scientific">Streptomyces pini</name>
    <dbReference type="NCBI Taxonomy" id="1520580"/>
    <lineage>
        <taxon>Bacteria</taxon>
        <taxon>Bacillati</taxon>
        <taxon>Actinomycetota</taxon>
        <taxon>Actinomycetes</taxon>
        <taxon>Kitasatosporales</taxon>
        <taxon>Streptomycetaceae</taxon>
        <taxon>Streptomyces</taxon>
    </lineage>
</organism>
<dbReference type="AlphaFoldDB" id="A0A1I4JRZ2"/>
<dbReference type="Proteomes" id="UP000198928">
    <property type="component" value="Unassembled WGS sequence"/>
</dbReference>
<evidence type="ECO:0000313" key="2">
    <source>
        <dbReference type="Proteomes" id="UP000198928"/>
    </source>
</evidence>
<dbReference type="EMBL" id="FOSG01000024">
    <property type="protein sequence ID" value="SFL68987.1"/>
    <property type="molecule type" value="Genomic_DNA"/>
</dbReference>
<gene>
    <name evidence="1" type="ORF">SAMN05192584_12454</name>
</gene>
<accession>A0A1I4JRZ2</accession>
<keyword evidence="2" id="KW-1185">Reference proteome</keyword>
<evidence type="ECO:0000313" key="1">
    <source>
        <dbReference type="EMBL" id="SFL68987.1"/>
    </source>
</evidence>
<proteinExistence type="predicted"/>
<evidence type="ECO:0008006" key="3">
    <source>
        <dbReference type="Google" id="ProtNLM"/>
    </source>
</evidence>
<reference evidence="2" key="1">
    <citation type="submission" date="2016-10" db="EMBL/GenBank/DDBJ databases">
        <authorList>
            <person name="Varghese N."/>
            <person name="Submissions S."/>
        </authorList>
    </citation>
    <scope>NUCLEOTIDE SEQUENCE [LARGE SCALE GENOMIC DNA]</scope>
    <source>
        <strain evidence="2">PL19</strain>
    </source>
</reference>
<protein>
    <recommendedName>
        <fullName evidence="3">PE-PGRS family protein</fullName>
    </recommendedName>
</protein>